<keyword evidence="3" id="KW-1185">Reference proteome</keyword>
<proteinExistence type="predicted"/>
<evidence type="ECO:0000313" key="2">
    <source>
        <dbReference type="EMBL" id="KAL0947207.1"/>
    </source>
</evidence>
<evidence type="ECO:0000256" key="1">
    <source>
        <dbReference type="SAM" id="MobiDB-lite"/>
    </source>
</evidence>
<name>A0ABR3IVA6_9AGAR</name>
<comment type="caution">
    <text evidence="2">The sequence shown here is derived from an EMBL/GenBank/DDBJ whole genome shotgun (WGS) entry which is preliminary data.</text>
</comment>
<feature type="region of interest" description="Disordered" evidence="1">
    <location>
        <begin position="118"/>
        <end position="208"/>
    </location>
</feature>
<gene>
    <name evidence="2" type="ORF">HGRIS_013325</name>
</gene>
<feature type="compositionally biased region" description="Low complexity" evidence="1">
    <location>
        <begin position="133"/>
        <end position="145"/>
    </location>
</feature>
<sequence length="218" mass="23835">MPATFTPSDKFNANNEKDWAANLGMLDWDSTSIVFTKRSLIEFLKYDEHFQLLSLTHASFARYTGTTVDTHFSNIQKLPRHARFGKIEGDAIAQLGAASVSSSSSTNFLSQEVDDDALASAPPKSGQSADPSAQTQNAATAQAVQSEEEELGIPFSSQVRTTRKVREAPGGTDNISSIFGGDDEHQEFRPTRRVRQGPGGQDNINNVSGLYRIEHLQD</sequence>
<dbReference type="EMBL" id="JASNQZ010000015">
    <property type="protein sequence ID" value="KAL0947207.1"/>
    <property type="molecule type" value="Genomic_DNA"/>
</dbReference>
<accession>A0ABR3IVA6</accession>
<reference evidence="3" key="1">
    <citation type="submission" date="2024-06" db="EMBL/GenBank/DDBJ databases">
        <title>Multi-omics analyses provide insights into the biosynthesis of the anticancer antibiotic pleurotin in Hohenbuehelia grisea.</title>
        <authorList>
            <person name="Weaver J.A."/>
            <person name="Alberti F."/>
        </authorList>
    </citation>
    <scope>NUCLEOTIDE SEQUENCE [LARGE SCALE GENOMIC DNA]</scope>
    <source>
        <strain evidence="3">T-177</strain>
    </source>
</reference>
<organism evidence="2 3">
    <name type="scientific">Hohenbuehelia grisea</name>
    <dbReference type="NCBI Taxonomy" id="104357"/>
    <lineage>
        <taxon>Eukaryota</taxon>
        <taxon>Fungi</taxon>
        <taxon>Dikarya</taxon>
        <taxon>Basidiomycota</taxon>
        <taxon>Agaricomycotina</taxon>
        <taxon>Agaricomycetes</taxon>
        <taxon>Agaricomycetidae</taxon>
        <taxon>Agaricales</taxon>
        <taxon>Pleurotineae</taxon>
        <taxon>Pleurotaceae</taxon>
        <taxon>Hohenbuehelia</taxon>
    </lineage>
</organism>
<evidence type="ECO:0000313" key="3">
    <source>
        <dbReference type="Proteomes" id="UP001556367"/>
    </source>
</evidence>
<dbReference type="Proteomes" id="UP001556367">
    <property type="component" value="Unassembled WGS sequence"/>
</dbReference>
<protein>
    <submittedName>
        <fullName evidence="2">Uncharacterized protein</fullName>
    </submittedName>
</protein>